<dbReference type="EMBL" id="JH930470">
    <property type="protein sequence ID" value="EKM58633.1"/>
    <property type="molecule type" value="Genomic_DNA"/>
</dbReference>
<dbReference type="HOGENOM" id="CLU_026673_16_5_1"/>
<accession>K5W410</accession>
<dbReference type="RefSeq" id="XP_007393937.1">
    <property type="nucleotide sequence ID" value="XM_007393875.1"/>
</dbReference>
<keyword evidence="3" id="KW-1185">Reference proteome</keyword>
<dbReference type="Pfam" id="PF08240">
    <property type="entry name" value="ADH_N"/>
    <property type="match status" value="1"/>
</dbReference>
<dbReference type="InterPro" id="IPR020843">
    <property type="entry name" value="ER"/>
</dbReference>
<protein>
    <recommendedName>
        <fullName evidence="1">Enoyl reductase (ER) domain-containing protein</fullName>
    </recommendedName>
</protein>
<dbReference type="AlphaFoldDB" id="K5W410"/>
<dbReference type="GeneID" id="18915671"/>
<dbReference type="SUPFAM" id="SSF50129">
    <property type="entry name" value="GroES-like"/>
    <property type="match status" value="1"/>
</dbReference>
<organism evidence="2 3">
    <name type="scientific">Phanerochaete carnosa (strain HHB-10118-sp)</name>
    <name type="common">White-rot fungus</name>
    <name type="synonym">Peniophora carnosa</name>
    <dbReference type="NCBI Taxonomy" id="650164"/>
    <lineage>
        <taxon>Eukaryota</taxon>
        <taxon>Fungi</taxon>
        <taxon>Dikarya</taxon>
        <taxon>Basidiomycota</taxon>
        <taxon>Agaricomycotina</taxon>
        <taxon>Agaricomycetes</taxon>
        <taxon>Polyporales</taxon>
        <taxon>Phanerochaetaceae</taxon>
        <taxon>Phanerochaete</taxon>
    </lineage>
</organism>
<dbReference type="InterPro" id="IPR036291">
    <property type="entry name" value="NAD(P)-bd_dom_sf"/>
</dbReference>
<dbReference type="InterPro" id="IPR047122">
    <property type="entry name" value="Trans-enoyl_RdTase-like"/>
</dbReference>
<dbReference type="CDD" id="cd08249">
    <property type="entry name" value="enoyl_reductase_like"/>
    <property type="match status" value="1"/>
</dbReference>
<evidence type="ECO:0000313" key="3">
    <source>
        <dbReference type="Proteomes" id="UP000008370"/>
    </source>
</evidence>
<evidence type="ECO:0000259" key="1">
    <source>
        <dbReference type="SMART" id="SM00829"/>
    </source>
</evidence>
<dbReference type="OrthoDB" id="3233595at2759"/>
<dbReference type="Gene3D" id="3.40.50.720">
    <property type="entry name" value="NAD(P)-binding Rossmann-like Domain"/>
    <property type="match status" value="1"/>
</dbReference>
<gene>
    <name evidence="2" type="ORF">PHACADRAFT_253109</name>
</gene>
<dbReference type="Pfam" id="PF00107">
    <property type="entry name" value="ADH_zinc_N"/>
    <property type="match status" value="1"/>
</dbReference>
<dbReference type="InParanoid" id="K5W410"/>
<dbReference type="InterPro" id="IPR013149">
    <property type="entry name" value="ADH-like_C"/>
</dbReference>
<dbReference type="InterPro" id="IPR013154">
    <property type="entry name" value="ADH-like_N"/>
</dbReference>
<reference evidence="2 3" key="1">
    <citation type="journal article" date="2012" name="BMC Genomics">
        <title>Comparative genomics of the white-rot fungi, Phanerochaete carnosa and P. chrysosporium, to elucidate the genetic basis of the distinct wood types they colonize.</title>
        <authorList>
            <person name="Suzuki H."/>
            <person name="MacDonald J."/>
            <person name="Syed K."/>
            <person name="Salamov A."/>
            <person name="Hori C."/>
            <person name="Aerts A."/>
            <person name="Henrissat B."/>
            <person name="Wiebenga A."/>
            <person name="vanKuyk P.A."/>
            <person name="Barry K."/>
            <person name="Lindquist E."/>
            <person name="LaButti K."/>
            <person name="Lapidus A."/>
            <person name="Lucas S."/>
            <person name="Coutinho P."/>
            <person name="Gong Y."/>
            <person name="Samejima M."/>
            <person name="Mahadevan R."/>
            <person name="Abou-Zaid M."/>
            <person name="de Vries R.P."/>
            <person name="Igarashi K."/>
            <person name="Yadav J.S."/>
            <person name="Grigoriev I.V."/>
            <person name="Master E.R."/>
        </authorList>
    </citation>
    <scope>NUCLEOTIDE SEQUENCE [LARGE SCALE GENOMIC DNA]</scope>
    <source>
        <strain evidence="2 3">HHB-10118-sp</strain>
    </source>
</reference>
<dbReference type="PANTHER" id="PTHR45348:SF2">
    <property type="entry name" value="ZINC-TYPE ALCOHOL DEHYDROGENASE-LIKE PROTEIN C2E1P3.01"/>
    <property type="match status" value="1"/>
</dbReference>
<dbReference type="Gene3D" id="3.90.180.10">
    <property type="entry name" value="Medium-chain alcohol dehydrogenases, catalytic domain"/>
    <property type="match status" value="1"/>
</dbReference>
<dbReference type="KEGG" id="pco:PHACADRAFT_253109"/>
<evidence type="ECO:0000313" key="2">
    <source>
        <dbReference type="EMBL" id="EKM58633.1"/>
    </source>
</evidence>
<sequence length="346" mass="36864">MSTQKALYLLEAKGQLAIKTKDIPEPDTDEVLVEIHAAALNPVDWKIQTNNIIVKHYPAILGLDAAGVVKKVGSGVINVGVGDKVVYQGFYDERRAAFQQYAVVPADIIAQVPPNVTLDQASTLPIGLATAALGLYNRKGAGGIALTAPWEESGRGKYAGEPILIIGGASAVGQLVIQFAKLSGFSPIITTGSLHNEVLLKSLGATHIIDRNAPLSELSDTIKAITEKPVKVAYDAISYPETQNAAYDILASGGKLVHVLFNALDKDRLTPDKEVVHVFGSVHPPEQREVGRKLYANLTSLLETGDIKPNNVEVLHNGLAGIPEGLEKLRSGVSAFKFVAHPHETA</sequence>
<dbReference type="SMART" id="SM00829">
    <property type="entry name" value="PKS_ER"/>
    <property type="match status" value="1"/>
</dbReference>
<dbReference type="SUPFAM" id="SSF51735">
    <property type="entry name" value="NAD(P)-binding Rossmann-fold domains"/>
    <property type="match status" value="1"/>
</dbReference>
<dbReference type="PANTHER" id="PTHR45348">
    <property type="entry name" value="HYPOTHETICAL OXIDOREDUCTASE (EUROFUNG)"/>
    <property type="match status" value="1"/>
</dbReference>
<dbReference type="InterPro" id="IPR011032">
    <property type="entry name" value="GroES-like_sf"/>
</dbReference>
<name>K5W410_PHACS</name>
<dbReference type="GO" id="GO:0016651">
    <property type="term" value="F:oxidoreductase activity, acting on NAD(P)H"/>
    <property type="evidence" value="ECO:0007669"/>
    <property type="project" value="InterPro"/>
</dbReference>
<feature type="domain" description="Enoyl reductase (ER)" evidence="1">
    <location>
        <begin position="14"/>
        <end position="340"/>
    </location>
</feature>
<proteinExistence type="predicted"/>
<dbReference type="Proteomes" id="UP000008370">
    <property type="component" value="Unassembled WGS sequence"/>
</dbReference>